<sequence length="95" mass="10840">MSCPKRKARTVPGFAWASSRTAAWCTSTTSSPALPSPRCWWFRTCTTCSCPCWMAASSQWRRLPAPWTACWSKSQACLQTLEKRTQFWDLPFKLA</sequence>
<accession>A0A4D5RBL2</accession>
<dbReference type="EMBL" id="GHJT01000451">
    <property type="protein sequence ID" value="MOY34422.1"/>
    <property type="molecule type" value="Transcribed_RNA"/>
</dbReference>
<name>A0A4D5RBL2_IXOSC</name>
<organism evidence="1">
    <name type="scientific">Ixodes scapularis</name>
    <name type="common">Black-legged tick</name>
    <name type="synonym">Deer tick</name>
    <dbReference type="NCBI Taxonomy" id="6945"/>
    <lineage>
        <taxon>Eukaryota</taxon>
        <taxon>Metazoa</taxon>
        <taxon>Ecdysozoa</taxon>
        <taxon>Arthropoda</taxon>
        <taxon>Chelicerata</taxon>
        <taxon>Arachnida</taxon>
        <taxon>Acari</taxon>
        <taxon>Parasitiformes</taxon>
        <taxon>Ixodida</taxon>
        <taxon>Ixodoidea</taxon>
        <taxon>Ixodidae</taxon>
        <taxon>Ixodinae</taxon>
        <taxon>Ixodes</taxon>
    </lineage>
</organism>
<reference evidence="1" key="1">
    <citation type="submission" date="2019-04" db="EMBL/GenBank/DDBJ databases">
        <title>An insight into the mialome of Ixodes scapularis.</title>
        <authorList>
            <person name="Ribeiro J.M."/>
            <person name="Mather T.N."/>
            <person name="Karim S."/>
        </authorList>
    </citation>
    <scope>NUCLEOTIDE SEQUENCE</scope>
</reference>
<dbReference type="AlphaFoldDB" id="A0A4D5RBL2"/>
<proteinExistence type="predicted"/>
<evidence type="ECO:0000313" key="1">
    <source>
        <dbReference type="EMBL" id="MOY34422.1"/>
    </source>
</evidence>
<protein>
    <submittedName>
        <fullName evidence="1">Putative secreted protein</fullName>
    </submittedName>
</protein>